<feature type="domain" description="RDD" evidence="7">
    <location>
        <begin position="2"/>
        <end position="145"/>
    </location>
</feature>
<dbReference type="STRING" id="44252.DJ90_828"/>
<evidence type="ECO:0000256" key="4">
    <source>
        <dbReference type="ARBA" id="ARBA00022989"/>
    </source>
</evidence>
<evidence type="ECO:0000256" key="1">
    <source>
        <dbReference type="ARBA" id="ARBA00004651"/>
    </source>
</evidence>
<dbReference type="AlphaFoldDB" id="A0A090ZJ28"/>
<evidence type="ECO:0000256" key="3">
    <source>
        <dbReference type="ARBA" id="ARBA00022692"/>
    </source>
</evidence>
<evidence type="ECO:0000313" key="8">
    <source>
        <dbReference type="EMBL" id="KFN10592.1"/>
    </source>
</evidence>
<keyword evidence="3 6" id="KW-0812">Transmembrane</keyword>
<proteinExistence type="predicted"/>
<evidence type="ECO:0000313" key="9">
    <source>
        <dbReference type="Proteomes" id="UP000029278"/>
    </source>
</evidence>
<dbReference type="Pfam" id="PF06271">
    <property type="entry name" value="RDD"/>
    <property type="match status" value="1"/>
</dbReference>
<dbReference type="EMBL" id="JMQA01000018">
    <property type="protein sequence ID" value="KFN10592.1"/>
    <property type="molecule type" value="Genomic_DNA"/>
</dbReference>
<dbReference type="GeneID" id="77011584"/>
<dbReference type="Proteomes" id="UP000029278">
    <property type="component" value="Unassembled WGS sequence"/>
</dbReference>
<name>A0A090ZJ28_PAEMA</name>
<protein>
    <submittedName>
        <fullName evidence="8">RDD family protein</fullName>
    </submittedName>
</protein>
<dbReference type="InterPro" id="IPR051791">
    <property type="entry name" value="Pra-immunoreactive"/>
</dbReference>
<feature type="transmembrane region" description="Helical" evidence="6">
    <location>
        <begin position="57"/>
        <end position="77"/>
    </location>
</feature>
<keyword evidence="5 6" id="KW-0472">Membrane</keyword>
<feature type="transmembrane region" description="Helical" evidence="6">
    <location>
        <begin position="113"/>
        <end position="132"/>
    </location>
</feature>
<evidence type="ECO:0000256" key="6">
    <source>
        <dbReference type="SAM" id="Phobius"/>
    </source>
</evidence>
<reference evidence="8 9" key="1">
    <citation type="submission" date="2014-04" db="EMBL/GenBank/DDBJ databases">
        <authorList>
            <person name="Bishop-Lilly K.A."/>
            <person name="Broomall S.M."/>
            <person name="Chain P.S."/>
            <person name="Chertkov O."/>
            <person name="Coyne S.R."/>
            <person name="Daligault H.E."/>
            <person name="Davenport K.W."/>
            <person name="Erkkila T."/>
            <person name="Frey K.G."/>
            <person name="Gibbons H.S."/>
            <person name="Gu W."/>
            <person name="Jaissle J."/>
            <person name="Johnson S.L."/>
            <person name="Koroleva G.I."/>
            <person name="Ladner J.T."/>
            <person name="Lo C.-C."/>
            <person name="Minogue T.D."/>
            <person name="Munk C."/>
            <person name="Palacios G.F."/>
            <person name="Redden C.L."/>
            <person name="Rosenzweig C.N."/>
            <person name="Scholz M.B."/>
            <person name="Teshima H."/>
            <person name="Xu Y."/>
        </authorList>
    </citation>
    <scope>NUCLEOTIDE SEQUENCE [LARGE SCALE GENOMIC DNA]</scope>
    <source>
        <strain evidence="8 9">8244</strain>
    </source>
</reference>
<dbReference type="PATRIC" id="fig|44252.3.peg.1290"/>
<evidence type="ECO:0000256" key="2">
    <source>
        <dbReference type="ARBA" id="ARBA00022475"/>
    </source>
</evidence>
<dbReference type="GO" id="GO:0005886">
    <property type="term" value="C:plasma membrane"/>
    <property type="evidence" value="ECO:0007669"/>
    <property type="project" value="UniProtKB-SubCell"/>
</dbReference>
<accession>A0A090ZJ28</accession>
<comment type="caution">
    <text evidence="8">The sequence shown here is derived from an EMBL/GenBank/DDBJ whole genome shotgun (WGS) entry which is preliminary data.</text>
</comment>
<feature type="transmembrane region" description="Helical" evidence="6">
    <location>
        <begin position="17"/>
        <end position="45"/>
    </location>
</feature>
<sequence length="179" mass="20327">MYAGFWKRFFANLLDSIIVYFIAWVMMLISLLLSMIFGVLGYYVLENWPGVYQIYNASGHIIGILIAPLAVWLYYAIMESSKLQGTVGKMALGIIVVNERYERVSFWRASGRFWSRMVSLLTIYIGYVMAGFTKKKQALHDKIAKTYVVDKRMLEMAENYNAQNPQFPGGESPGAFGGA</sequence>
<dbReference type="HOGENOM" id="CLU_053152_3_1_9"/>
<evidence type="ECO:0000256" key="5">
    <source>
        <dbReference type="ARBA" id="ARBA00023136"/>
    </source>
</evidence>
<keyword evidence="9" id="KW-1185">Reference proteome</keyword>
<organism evidence="8 9">
    <name type="scientific">Paenibacillus macerans</name>
    <name type="common">Bacillus macerans</name>
    <dbReference type="NCBI Taxonomy" id="44252"/>
    <lineage>
        <taxon>Bacteria</taxon>
        <taxon>Bacillati</taxon>
        <taxon>Bacillota</taxon>
        <taxon>Bacilli</taxon>
        <taxon>Bacillales</taxon>
        <taxon>Paenibacillaceae</taxon>
        <taxon>Paenibacillus</taxon>
    </lineage>
</organism>
<keyword evidence="4 6" id="KW-1133">Transmembrane helix</keyword>
<dbReference type="RefSeq" id="WP_051985269.1">
    <property type="nucleotide sequence ID" value="NZ_BGML01000011.1"/>
</dbReference>
<dbReference type="PANTHER" id="PTHR36115">
    <property type="entry name" value="PROLINE-RICH ANTIGEN HOMOLOG-RELATED"/>
    <property type="match status" value="1"/>
</dbReference>
<comment type="subcellular location">
    <subcellularLocation>
        <location evidence="1">Cell membrane</location>
        <topology evidence="1">Multi-pass membrane protein</topology>
    </subcellularLocation>
</comment>
<gene>
    <name evidence="8" type="ORF">DJ90_828</name>
</gene>
<dbReference type="OrthoDB" id="9793824at2"/>
<dbReference type="InterPro" id="IPR010432">
    <property type="entry name" value="RDD"/>
</dbReference>
<evidence type="ECO:0000259" key="7">
    <source>
        <dbReference type="Pfam" id="PF06271"/>
    </source>
</evidence>
<keyword evidence="2" id="KW-1003">Cell membrane</keyword>